<organism evidence="5 6">
    <name type="scientific">Cryobacterium arcticum</name>
    <dbReference type="NCBI Taxonomy" id="670052"/>
    <lineage>
        <taxon>Bacteria</taxon>
        <taxon>Bacillati</taxon>
        <taxon>Actinomycetota</taxon>
        <taxon>Actinomycetes</taxon>
        <taxon>Micrococcales</taxon>
        <taxon>Microbacteriaceae</taxon>
        <taxon>Cryobacterium</taxon>
    </lineage>
</organism>
<evidence type="ECO:0000259" key="4">
    <source>
        <dbReference type="PROSITE" id="PS51118"/>
    </source>
</evidence>
<keyword evidence="6" id="KW-1185">Reference proteome</keyword>
<gene>
    <name evidence="5" type="ORF">PA27867_3695</name>
</gene>
<reference evidence="5 6" key="1">
    <citation type="submission" date="2016-06" db="EMBL/GenBank/DDBJ databases">
        <title>Genome sequencing of Cryobacterium arcticum PAMC 27867.</title>
        <authorList>
            <person name="Lee J."/>
            <person name="Kim O.-S."/>
        </authorList>
    </citation>
    <scope>NUCLEOTIDE SEQUENCE [LARGE SCALE GENOMIC DNA]</scope>
    <source>
        <strain evidence="5 6">PAMC 27867</strain>
    </source>
</reference>
<keyword evidence="1" id="KW-0805">Transcription regulation</keyword>
<dbReference type="Gene3D" id="1.10.10.10">
    <property type="entry name" value="Winged helix-like DNA-binding domain superfamily/Winged helix DNA-binding domain"/>
    <property type="match status" value="1"/>
</dbReference>
<dbReference type="KEGG" id="cart:PA27867_3695"/>
<dbReference type="EMBL" id="CP016282">
    <property type="protein sequence ID" value="ANP74612.1"/>
    <property type="molecule type" value="Genomic_DNA"/>
</dbReference>
<evidence type="ECO:0000256" key="2">
    <source>
        <dbReference type="ARBA" id="ARBA00023125"/>
    </source>
</evidence>
<dbReference type="AlphaFoldDB" id="A0A1B1BPN5"/>
<dbReference type="RefSeq" id="WP_084021310.1">
    <property type="nucleotide sequence ID" value="NZ_CP016282.1"/>
</dbReference>
<keyword evidence="3" id="KW-0804">Transcription</keyword>
<keyword evidence="2" id="KW-0238">DNA-binding</keyword>
<dbReference type="InterPro" id="IPR002577">
    <property type="entry name" value="HTH_HxlR"/>
</dbReference>
<sequence length="145" mass="15799">MSQTVNRSVEGSVLKGSVLNGSVANDRVANDSVSDSTFALDEEECRRFQISVELAGRKWSAAILMAGARGARRFSEYRALVEGISDRLLAARLKELEQEGLIERDVQPTTPVSISYNLTPSGLQLISLLHPLVTWSRTRQGVGAP</sequence>
<dbReference type="PANTHER" id="PTHR33204:SF37">
    <property type="entry name" value="HTH-TYPE TRANSCRIPTIONAL REGULATOR YODB"/>
    <property type="match status" value="1"/>
</dbReference>
<dbReference type="InterPro" id="IPR036388">
    <property type="entry name" value="WH-like_DNA-bd_sf"/>
</dbReference>
<protein>
    <submittedName>
        <fullName evidence="5">Transcriptional regulator</fullName>
    </submittedName>
</protein>
<dbReference type="STRING" id="670052.PA27867_3695"/>
<dbReference type="PANTHER" id="PTHR33204">
    <property type="entry name" value="TRANSCRIPTIONAL REGULATOR, MARR FAMILY"/>
    <property type="match status" value="1"/>
</dbReference>
<feature type="domain" description="HTH hxlR-type" evidence="4">
    <location>
        <begin position="45"/>
        <end position="144"/>
    </location>
</feature>
<evidence type="ECO:0000256" key="3">
    <source>
        <dbReference type="ARBA" id="ARBA00023163"/>
    </source>
</evidence>
<evidence type="ECO:0000256" key="1">
    <source>
        <dbReference type="ARBA" id="ARBA00023015"/>
    </source>
</evidence>
<dbReference type="SUPFAM" id="SSF46785">
    <property type="entry name" value="Winged helix' DNA-binding domain"/>
    <property type="match status" value="1"/>
</dbReference>
<dbReference type="Pfam" id="PF01638">
    <property type="entry name" value="HxlR"/>
    <property type="match status" value="1"/>
</dbReference>
<dbReference type="PROSITE" id="PS51118">
    <property type="entry name" value="HTH_HXLR"/>
    <property type="match status" value="1"/>
</dbReference>
<dbReference type="InterPro" id="IPR036390">
    <property type="entry name" value="WH_DNA-bd_sf"/>
</dbReference>
<dbReference type="GO" id="GO:0003677">
    <property type="term" value="F:DNA binding"/>
    <property type="evidence" value="ECO:0007669"/>
    <property type="project" value="UniProtKB-KW"/>
</dbReference>
<evidence type="ECO:0000313" key="5">
    <source>
        <dbReference type="EMBL" id="ANP74612.1"/>
    </source>
</evidence>
<evidence type="ECO:0000313" key="6">
    <source>
        <dbReference type="Proteomes" id="UP000092582"/>
    </source>
</evidence>
<dbReference type="Proteomes" id="UP000092582">
    <property type="component" value="Chromosome 1"/>
</dbReference>
<name>A0A1B1BPN5_9MICO</name>
<proteinExistence type="predicted"/>
<dbReference type="OrthoDB" id="9800966at2"/>
<accession>A0A1B1BPN5</accession>